<dbReference type="Proteomes" id="UP000331127">
    <property type="component" value="Unassembled WGS sequence"/>
</dbReference>
<dbReference type="EMBL" id="BLAE01000029">
    <property type="protein sequence ID" value="GES11444.1"/>
    <property type="molecule type" value="Genomic_DNA"/>
</dbReference>
<evidence type="ECO:0000313" key="2">
    <source>
        <dbReference type="Proteomes" id="UP000331127"/>
    </source>
</evidence>
<dbReference type="AlphaFoldDB" id="A0A5M3WRB7"/>
<keyword evidence="2" id="KW-1185">Reference proteome</keyword>
<comment type="caution">
    <text evidence="1">The sequence shown here is derived from an EMBL/GenBank/DDBJ whole genome shotgun (WGS) entry which is preliminary data.</text>
</comment>
<protein>
    <submittedName>
        <fullName evidence="1">Uncharacterized protein</fullName>
    </submittedName>
</protein>
<name>A0A5M3WRB7_9ACTN</name>
<reference evidence="1 2" key="1">
    <citation type="submission" date="2019-10" db="EMBL/GenBank/DDBJ databases">
        <title>Whole genome shotgun sequence of Acrocarpospora macrocephala NBRC 16266.</title>
        <authorList>
            <person name="Ichikawa N."/>
            <person name="Kimura A."/>
            <person name="Kitahashi Y."/>
            <person name="Komaki H."/>
            <person name="Oguchi A."/>
        </authorList>
    </citation>
    <scope>NUCLEOTIDE SEQUENCE [LARGE SCALE GENOMIC DNA]</scope>
    <source>
        <strain evidence="1 2">NBRC 16266</strain>
    </source>
</reference>
<sequence length="91" mass="10456">MANSRMPRCPFSGRTSPVQLRVQAQDHPLLLVFEPWATEYHLDQDKCIVVKLEEDESAPVEIVHSRDGITFWSVGDHPTLWTFEGDEIDAY</sequence>
<evidence type="ECO:0000313" key="1">
    <source>
        <dbReference type="EMBL" id="GES11444.1"/>
    </source>
</evidence>
<gene>
    <name evidence="1" type="ORF">Amac_050410</name>
</gene>
<organism evidence="1 2">
    <name type="scientific">Acrocarpospora macrocephala</name>
    <dbReference type="NCBI Taxonomy" id="150177"/>
    <lineage>
        <taxon>Bacteria</taxon>
        <taxon>Bacillati</taxon>
        <taxon>Actinomycetota</taxon>
        <taxon>Actinomycetes</taxon>
        <taxon>Streptosporangiales</taxon>
        <taxon>Streptosporangiaceae</taxon>
        <taxon>Acrocarpospora</taxon>
    </lineage>
</organism>
<accession>A0A5M3WRB7</accession>
<proteinExistence type="predicted"/>